<protein>
    <recommendedName>
        <fullName evidence="12">C2H2-type domain-containing protein</fullName>
    </recommendedName>
</protein>
<feature type="compositionally biased region" description="Polar residues" evidence="11">
    <location>
        <begin position="875"/>
        <end position="886"/>
    </location>
</feature>
<feature type="domain" description="C2H2-type" evidence="12">
    <location>
        <begin position="205"/>
        <end position="232"/>
    </location>
</feature>
<keyword evidence="6" id="KW-0805">Transcription regulation</keyword>
<dbReference type="PANTHER" id="PTHR24383:SF12">
    <property type="entry name" value="ZINC FINGER PROTEIN 618"/>
    <property type="match status" value="1"/>
</dbReference>
<keyword evidence="5" id="KW-0862">Zinc</keyword>
<accession>A0AAW0NKX8</accession>
<feature type="compositionally biased region" description="Low complexity" evidence="11">
    <location>
        <begin position="119"/>
        <end position="130"/>
    </location>
</feature>
<evidence type="ECO:0000256" key="1">
    <source>
        <dbReference type="ARBA" id="ARBA00004123"/>
    </source>
</evidence>
<dbReference type="Gene3D" id="3.30.160.60">
    <property type="entry name" value="Classic Zinc Finger"/>
    <property type="match status" value="1"/>
</dbReference>
<dbReference type="AlphaFoldDB" id="A0AAW0NKX8"/>
<dbReference type="GO" id="GO:0005634">
    <property type="term" value="C:nucleus"/>
    <property type="evidence" value="ECO:0007669"/>
    <property type="project" value="UniProtKB-SubCell"/>
</dbReference>
<dbReference type="SMART" id="SM00355">
    <property type="entry name" value="ZnF_C2H2"/>
    <property type="match status" value="3"/>
</dbReference>
<dbReference type="GO" id="GO:0046983">
    <property type="term" value="F:protein dimerization activity"/>
    <property type="evidence" value="ECO:0007669"/>
    <property type="project" value="InterPro"/>
</dbReference>
<evidence type="ECO:0000256" key="5">
    <source>
        <dbReference type="ARBA" id="ARBA00022833"/>
    </source>
</evidence>
<evidence type="ECO:0000313" key="13">
    <source>
        <dbReference type="EMBL" id="KAK7896027.1"/>
    </source>
</evidence>
<keyword evidence="3" id="KW-0677">Repeat</keyword>
<reference evidence="14" key="1">
    <citation type="submission" date="2024-04" db="EMBL/GenBank/DDBJ databases">
        <title>Salinicola lusitanus LLJ914,a marine bacterium isolated from the Okinawa Trough.</title>
        <authorList>
            <person name="Li J."/>
        </authorList>
    </citation>
    <scope>NUCLEOTIDE SEQUENCE [LARGE SCALE GENOMIC DNA]</scope>
</reference>
<feature type="region of interest" description="Disordered" evidence="11">
    <location>
        <begin position="666"/>
        <end position="688"/>
    </location>
</feature>
<proteinExistence type="predicted"/>
<dbReference type="PROSITE" id="PS50157">
    <property type="entry name" value="ZINC_FINGER_C2H2_2"/>
    <property type="match status" value="3"/>
</dbReference>
<feature type="compositionally biased region" description="Polar residues" evidence="11">
    <location>
        <begin position="362"/>
        <end position="385"/>
    </location>
</feature>
<feature type="compositionally biased region" description="Polar residues" evidence="11">
    <location>
        <begin position="395"/>
        <end position="407"/>
    </location>
</feature>
<evidence type="ECO:0000256" key="3">
    <source>
        <dbReference type="ARBA" id="ARBA00022737"/>
    </source>
</evidence>
<evidence type="ECO:0000256" key="8">
    <source>
        <dbReference type="ARBA" id="ARBA00023163"/>
    </source>
</evidence>
<dbReference type="Gene3D" id="1.10.10.1070">
    <property type="entry name" value="Zinc finger, BED domain-containing"/>
    <property type="match status" value="1"/>
</dbReference>
<dbReference type="InterPro" id="IPR036236">
    <property type="entry name" value="Znf_C2H2_sf"/>
</dbReference>
<sequence length="978" mass="105625">MSATDEPSPGKESDGSSPGRATEAASPSNTTSTTTPTVKKELGLPEMSNGKVGESNPEVCIGSGEGGASRPAQTDSVPKKTSATSTTTSSPPAAVKKELGTPETSNGKGRDPNPAEICVVVGGSEGVSRGRPGRPPADSIARKPSPVSATTSPSPTTVKREPRTLETSNGKVAELNPAEICVLIGGSEGGAGGMGPRRAQAEGSYVCGVCGKKYKYYNCFQTHVRAHRESEGLVGESLPQTPTSNFRYSCDICGKKYKYYSCFQEHRDLHAVDDPYEQKIGPKSGSYVCEFCGKQYKYFNPYQEHVALHTPLGTFDLKPLKAQEPSGLDISKYAQSQASKLKNSPFRRKLESTFQSSLVETNSLQNSSGAPSPLVASSFSAAPTHSENHTKGDSPKTSSASGPQEQLWRGSQAQFLSSVKLQIQPQSITPRNHTFPQNNGLPEKERQQVAERLLRVMCSDLNMLSVINSKDFLKLAQTLVDTGARHGAYSTRDALGNMSALALRQLPRMYNQVKVKVTCALGSNASLGIAVTCHSHMSGPDACYVLTAYQVEGPRLKRYVLGVREVELREGPEQVHHWVQNVLSEFVMSEIRTVYVSEPRVWAAGIGGSPMGSGRGRICLRCAGCSLGSVVQAVLGKRSLQARGLHDLAELLSTCRDIASSTTLALREEQSNTSTSEEGGQGNPAQCPTPPCWDRMAEALLQVHAHFEQICEAYGRSKSTAPLLQGLNKHLLSTLACLLAPLRLAALELSSQRRPTLQQVLPVYLRLEKFFTSKAGEAGTGTASKLCHYFLEALKENFKVERAHQVAMILDPQLKLRSVPAYQHEDIISRACEMAAESRDGGLSGGLGTAGDERDCDGPPMPKISRVEGAGSNGGTSRETCTLSSNDDMQSQVRQEIFQYLAEPLLQGTPDLFQYWSTAVTEKFPKLARLALWLLAVPAVAIRSECVTVCEQSMAMKRRQQVTAEEMNKLIFLRSNLS</sequence>
<keyword evidence="9" id="KW-0539">Nucleus</keyword>
<keyword evidence="4 10" id="KW-0863">Zinc-finger</keyword>
<comment type="caution">
    <text evidence="13">The sequence shown here is derived from an EMBL/GenBank/DDBJ whole genome shotgun (WGS) entry which is preliminary data.</text>
</comment>
<dbReference type="Pfam" id="PF05699">
    <property type="entry name" value="Dimer_Tnp_hAT"/>
    <property type="match status" value="1"/>
</dbReference>
<keyword evidence="2" id="KW-0479">Metal-binding</keyword>
<dbReference type="GO" id="GO:0008270">
    <property type="term" value="F:zinc ion binding"/>
    <property type="evidence" value="ECO:0007669"/>
    <property type="project" value="UniProtKB-KW"/>
</dbReference>
<evidence type="ECO:0000256" key="2">
    <source>
        <dbReference type="ARBA" id="ARBA00022723"/>
    </source>
</evidence>
<evidence type="ECO:0000256" key="4">
    <source>
        <dbReference type="ARBA" id="ARBA00022771"/>
    </source>
</evidence>
<keyword evidence="14" id="KW-1185">Reference proteome</keyword>
<dbReference type="InterPro" id="IPR013087">
    <property type="entry name" value="Znf_C2H2_type"/>
</dbReference>
<dbReference type="Proteomes" id="UP001460270">
    <property type="component" value="Unassembled WGS sequence"/>
</dbReference>
<feature type="region of interest" description="Disordered" evidence="11">
    <location>
        <begin position="362"/>
        <end position="407"/>
    </location>
</feature>
<dbReference type="PROSITE" id="PS00028">
    <property type="entry name" value="ZINC_FINGER_C2H2_1"/>
    <property type="match status" value="3"/>
</dbReference>
<feature type="compositionally biased region" description="Low complexity" evidence="11">
    <location>
        <begin position="144"/>
        <end position="157"/>
    </location>
</feature>
<dbReference type="SUPFAM" id="SSF140996">
    <property type="entry name" value="Hermes dimerisation domain"/>
    <property type="match status" value="1"/>
</dbReference>
<feature type="region of interest" description="Disordered" evidence="11">
    <location>
        <begin position="865"/>
        <end position="886"/>
    </location>
</feature>
<feature type="domain" description="C2H2-type" evidence="12">
    <location>
        <begin position="248"/>
        <end position="275"/>
    </location>
</feature>
<evidence type="ECO:0000256" key="9">
    <source>
        <dbReference type="ARBA" id="ARBA00023242"/>
    </source>
</evidence>
<evidence type="ECO:0000313" key="14">
    <source>
        <dbReference type="Proteomes" id="UP001460270"/>
    </source>
</evidence>
<feature type="compositionally biased region" description="Low complexity" evidence="11">
    <location>
        <begin position="21"/>
        <end position="37"/>
    </location>
</feature>
<dbReference type="SUPFAM" id="SSF53098">
    <property type="entry name" value="Ribonuclease H-like"/>
    <property type="match status" value="1"/>
</dbReference>
<feature type="region of interest" description="Disordered" evidence="11">
    <location>
        <begin position="1"/>
        <end position="171"/>
    </location>
</feature>
<gene>
    <name evidence="13" type="ORF">WMY93_021352</name>
</gene>
<organism evidence="13 14">
    <name type="scientific">Mugilogobius chulae</name>
    <name type="common">yellowstripe goby</name>
    <dbReference type="NCBI Taxonomy" id="88201"/>
    <lineage>
        <taxon>Eukaryota</taxon>
        <taxon>Metazoa</taxon>
        <taxon>Chordata</taxon>
        <taxon>Craniata</taxon>
        <taxon>Vertebrata</taxon>
        <taxon>Euteleostomi</taxon>
        <taxon>Actinopterygii</taxon>
        <taxon>Neopterygii</taxon>
        <taxon>Teleostei</taxon>
        <taxon>Neoteleostei</taxon>
        <taxon>Acanthomorphata</taxon>
        <taxon>Gobiaria</taxon>
        <taxon>Gobiiformes</taxon>
        <taxon>Gobioidei</taxon>
        <taxon>Gobiidae</taxon>
        <taxon>Gobionellinae</taxon>
        <taxon>Mugilogobius</taxon>
    </lineage>
</organism>
<dbReference type="SUPFAM" id="SSF57667">
    <property type="entry name" value="beta-beta-alpha zinc fingers"/>
    <property type="match status" value="1"/>
</dbReference>
<dbReference type="PANTHER" id="PTHR24383">
    <property type="entry name" value="ZINC FINGER PROTEIN"/>
    <property type="match status" value="1"/>
</dbReference>
<evidence type="ECO:0000259" key="12">
    <source>
        <dbReference type="PROSITE" id="PS50157"/>
    </source>
</evidence>
<dbReference type="EMBL" id="JBBPFD010000015">
    <property type="protein sequence ID" value="KAK7896027.1"/>
    <property type="molecule type" value="Genomic_DNA"/>
</dbReference>
<evidence type="ECO:0000256" key="10">
    <source>
        <dbReference type="PROSITE-ProRule" id="PRU00042"/>
    </source>
</evidence>
<dbReference type="GO" id="GO:0003677">
    <property type="term" value="F:DNA binding"/>
    <property type="evidence" value="ECO:0007669"/>
    <property type="project" value="UniProtKB-KW"/>
</dbReference>
<keyword evidence="8" id="KW-0804">Transcription</keyword>
<evidence type="ECO:0000256" key="7">
    <source>
        <dbReference type="ARBA" id="ARBA00023125"/>
    </source>
</evidence>
<keyword evidence="7" id="KW-0238">DNA-binding</keyword>
<feature type="compositionally biased region" description="Low complexity" evidence="11">
    <location>
        <begin position="79"/>
        <end position="94"/>
    </location>
</feature>
<name>A0AAW0NKX8_9GOBI</name>
<comment type="subcellular location">
    <subcellularLocation>
        <location evidence="1">Nucleus</location>
    </subcellularLocation>
</comment>
<feature type="compositionally biased region" description="Polar residues" evidence="11">
    <location>
        <begin position="671"/>
        <end position="686"/>
    </location>
</feature>
<evidence type="ECO:0000256" key="11">
    <source>
        <dbReference type="SAM" id="MobiDB-lite"/>
    </source>
</evidence>
<dbReference type="InterPro" id="IPR012337">
    <property type="entry name" value="RNaseH-like_sf"/>
</dbReference>
<evidence type="ECO:0000256" key="6">
    <source>
        <dbReference type="ARBA" id="ARBA00023015"/>
    </source>
</evidence>
<feature type="domain" description="C2H2-type" evidence="12">
    <location>
        <begin position="287"/>
        <end position="310"/>
    </location>
</feature>
<dbReference type="InterPro" id="IPR008906">
    <property type="entry name" value="HATC_C_dom"/>
</dbReference>